<dbReference type="PROSITE" id="PS50005">
    <property type="entry name" value="TPR"/>
    <property type="match status" value="2"/>
</dbReference>
<feature type="repeat" description="TPR" evidence="3">
    <location>
        <begin position="491"/>
        <end position="524"/>
    </location>
</feature>
<reference evidence="6" key="1">
    <citation type="submission" date="2021-02" db="EMBL/GenBank/DDBJ databases">
        <authorList>
            <person name="Nowell W R."/>
        </authorList>
    </citation>
    <scope>NUCLEOTIDE SEQUENCE</scope>
</reference>
<comment type="caution">
    <text evidence="6">The sequence shown here is derived from an EMBL/GenBank/DDBJ whole genome shotgun (WGS) entry which is preliminary data.</text>
</comment>
<sequence>MGGSQTREVEQEEILNLETYSLIWLDETVNKLRENLQGQQRLRASINRLLTFEDYQLCLQCIQSLSRYDRIIIIVNGQLGKQHIPQIASIQQIISIYIYDTDKQNTERWTQNFSKIKGVFDRLNELINRIQTDQTHRQHHRVDEPLSIQIVNTNLNETDQSSGELNGQFVHNQLLIDCLIRMEPSLNEKQALITLCKQQYKNNPIELKIIEEFNRNYSSTQSIWWYTRQSFIYRLLNKALRVNDIDLLYLFRFFIRDLEKELKNNKCSLPVHVYRAQLMSIEEIEIFKKSIGCFISMNSFFSTSLNQEQARLYFNFVESSDYTQKVLFEIDADPRLDNIKPFANITQHSYFSNEEEILFMIGSIFKINEIKHDDNDDNNGIWNIQLVLCSNNDHQLQLLFQYMQDELGYGETSLYELGRVLCDMGKFSDSEIYFRLYLKQLMDENESLSSCYFALGKVTYMKGDYESSLMWYNKSLDIFMQTLDEYDPNIGQIYNAIAAVYYAQNDYHRGLESYEKALVIFEQAYGKDHVTVAMCLNNMGLIYQDEKKYSQALEFQQNALFIRQKHLPTDHPDLGTSYNNIGIIYECTGQYDLALKYLNLSLEISKKSLPPQHPEIATTYENISLIYENNGDLQQALSYTEKAAAIYHHSLPSTHSCVITVQKNIERILSKLQ</sequence>
<accession>A0A818VBW5</accession>
<comment type="subcellular location">
    <subcellularLocation>
        <location evidence="4">Cytoplasm</location>
        <location evidence="4">Cytoskeleton</location>
    </subcellularLocation>
</comment>
<name>A0A818VBW5_9BILA</name>
<evidence type="ECO:0000259" key="5">
    <source>
        <dbReference type="Pfam" id="PF03496"/>
    </source>
</evidence>
<dbReference type="PANTHER" id="PTHR45641">
    <property type="entry name" value="TETRATRICOPEPTIDE REPEAT PROTEIN (AFU_ORTHOLOGUE AFUA_6G03870)"/>
    <property type="match status" value="1"/>
</dbReference>
<dbReference type="SMART" id="SM00028">
    <property type="entry name" value="TPR"/>
    <property type="match status" value="6"/>
</dbReference>
<keyword evidence="2 3" id="KW-0802">TPR repeat</keyword>
<evidence type="ECO:0000313" key="7">
    <source>
        <dbReference type="Proteomes" id="UP000663844"/>
    </source>
</evidence>
<dbReference type="EMBL" id="CAJOAZ010000766">
    <property type="protein sequence ID" value="CAF3710181.1"/>
    <property type="molecule type" value="Genomic_DNA"/>
</dbReference>
<dbReference type="GO" id="GO:0005874">
    <property type="term" value="C:microtubule"/>
    <property type="evidence" value="ECO:0007669"/>
    <property type="project" value="UniProtKB-UniRule"/>
</dbReference>
<dbReference type="PANTHER" id="PTHR45641:SF19">
    <property type="entry name" value="NEPHROCYSTIN-3"/>
    <property type="match status" value="1"/>
</dbReference>
<organism evidence="6 7">
    <name type="scientific">Adineta steineri</name>
    <dbReference type="NCBI Taxonomy" id="433720"/>
    <lineage>
        <taxon>Eukaryota</taxon>
        <taxon>Metazoa</taxon>
        <taxon>Spiralia</taxon>
        <taxon>Gnathifera</taxon>
        <taxon>Rotifera</taxon>
        <taxon>Eurotatoria</taxon>
        <taxon>Bdelloidea</taxon>
        <taxon>Adinetida</taxon>
        <taxon>Adinetidae</taxon>
        <taxon>Adineta</taxon>
    </lineage>
</organism>
<evidence type="ECO:0000256" key="2">
    <source>
        <dbReference type="ARBA" id="ARBA00022803"/>
    </source>
</evidence>
<comment type="similarity">
    <text evidence="4">Belongs to the kinesin light chain family.</text>
</comment>
<dbReference type="SUPFAM" id="SSF48452">
    <property type="entry name" value="TPR-like"/>
    <property type="match status" value="2"/>
</dbReference>
<dbReference type="Pfam" id="PF13424">
    <property type="entry name" value="TPR_12"/>
    <property type="match status" value="2"/>
</dbReference>
<dbReference type="GO" id="GO:0005576">
    <property type="term" value="C:extracellular region"/>
    <property type="evidence" value="ECO:0007669"/>
    <property type="project" value="InterPro"/>
</dbReference>
<keyword evidence="4" id="KW-0963">Cytoplasm</keyword>
<dbReference type="PRINTS" id="PR00381">
    <property type="entry name" value="KINESINLIGHT"/>
</dbReference>
<dbReference type="GO" id="GO:0005871">
    <property type="term" value="C:kinesin complex"/>
    <property type="evidence" value="ECO:0007669"/>
    <property type="project" value="UniProtKB-UniRule"/>
</dbReference>
<comment type="function">
    <text evidence="4">Kinesin is a microtubule-associated force-producing protein that play a role in organelle transport.</text>
</comment>
<dbReference type="Pfam" id="PF03496">
    <property type="entry name" value="ADPrib_exo_Tox"/>
    <property type="match status" value="1"/>
</dbReference>
<keyword evidence="4" id="KW-0206">Cytoskeleton</keyword>
<evidence type="ECO:0000313" key="6">
    <source>
        <dbReference type="EMBL" id="CAF3710181.1"/>
    </source>
</evidence>
<protein>
    <recommendedName>
        <fullName evidence="4">Kinesin light chain</fullName>
    </recommendedName>
</protein>
<dbReference type="Gene3D" id="1.25.40.10">
    <property type="entry name" value="Tetratricopeptide repeat domain"/>
    <property type="match status" value="2"/>
</dbReference>
<dbReference type="AlphaFoldDB" id="A0A818VBW5"/>
<dbReference type="Proteomes" id="UP000663844">
    <property type="component" value="Unassembled WGS sequence"/>
</dbReference>
<evidence type="ECO:0000256" key="4">
    <source>
        <dbReference type="RuleBase" id="RU367020"/>
    </source>
</evidence>
<keyword evidence="4" id="KW-0505">Motor protein</keyword>
<dbReference type="Gene3D" id="3.90.176.10">
    <property type="entry name" value="Toxin ADP-ribosyltransferase, Chain A, domain 1"/>
    <property type="match status" value="1"/>
</dbReference>
<proteinExistence type="inferred from homology"/>
<dbReference type="SUPFAM" id="SSF56399">
    <property type="entry name" value="ADP-ribosylation"/>
    <property type="match status" value="1"/>
</dbReference>
<dbReference type="InterPro" id="IPR019734">
    <property type="entry name" value="TPR_rpt"/>
</dbReference>
<evidence type="ECO:0000256" key="3">
    <source>
        <dbReference type="PROSITE-ProRule" id="PRU00339"/>
    </source>
</evidence>
<comment type="subunit">
    <text evidence="4">Oligomeric complex composed of two heavy chains and two light chains.</text>
</comment>
<dbReference type="PROSITE" id="PS51996">
    <property type="entry name" value="TR_MART"/>
    <property type="match status" value="1"/>
</dbReference>
<keyword evidence="1" id="KW-0677">Repeat</keyword>
<feature type="repeat" description="TPR" evidence="3">
    <location>
        <begin position="575"/>
        <end position="608"/>
    </location>
</feature>
<dbReference type="InterPro" id="IPR011990">
    <property type="entry name" value="TPR-like_helical_dom_sf"/>
</dbReference>
<evidence type="ECO:0000256" key="1">
    <source>
        <dbReference type="ARBA" id="ARBA00022737"/>
    </source>
</evidence>
<dbReference type="InterPro" id="IPR003540">
    <property type="entry name" value="ADP-ribosyltransferase"/>
</dbReference>
<gene>
    <name evidence="6" type="ORF">OXD698_LOCUS12905</name>
</gene>
<feature type="domain" description="ADP ribosyltransferase" evidence="5">
    <location>
        <begin position="216"/>
        <end position="379"/>
    </location>
</feature>
<keyword evidence="4" id="KW-0493">Microtubule</keyword>